<protein>
    <submittedName>
        <fullName evidence="1">Uncharacterized protein</fullName>
    </submittedName>
</protein>
<evidence type="ECO:0000313" key="1">
    <source>
        <dbReference type="EMBL" id="GFC85962.1"/>
    </source>
</evidence>
<feature type="non-terminal residue" evidence="1">
    <location>
        <position position="1"/>
    </location>
</feature>
<gene>
    <name evidence="1" type="ORF">Tci_857932</name>
</gene>
<sequence>RFRMEESVEIYLYLVPLVTRGLRRRRMRCWKKELQKEDGLKNLSLA</sequence>
<dbReference type="AlphaFoldDB" id="A0A699RPL7"/>
<accession>A0A699RPL7</accession>
<dbReference type="EMBL" id="BKCJ011102720">
    <property type="protein sequence ID" value="GFC85962.1"/>
    <property type="molecule type" value="Genomic_DNA"/>
</dbReference>
<reference evidence="1" key="1">
    <citation type="journal article" date="2019" name="Sci. Rep.">
        <title>Draft genome of Tanacetum cinerariifolium, the natural source of mosquito coil.</title>
        <authorList>
            <person name="Yamashiro T."/>
            <person name="Shiraishi A."/>
            <person name="Satake H."/>
            <person name="Nakayama K."/>
        </authorList>
    </citation>
    <scope>NUCLEOTIDE SEQUENCE</scope>
</reference>
<comment type="caution">
    <text evidence="1">The sequence shown here is derived from an EMBL/GenBank/DDBJ whole genome shotgun (WGS) entry which is preliminary data.</text>
</comment>
<name>A0A699RPL7_TANCI</name>
<proteinExistence type="predicted"/>
<organism evidence="1">
    <name type="scientific">Tanacetum cinerariifolium</name>
    <name type="common">Dalmatian daisy</name>
    <name type="synonym">Chrysanthemum cinerariifolium</name>
    <dbReference type="NCBI Taxonomy" id="118510"/>
    <lineage>
        <taxon>Eukaryota</taxon>
        <taxon>Viridiplantae</taxon>
        <taxon>Streptophyta</taxon>
        <taxon>Embryophyta</taxon>
        <taxon>Tracheophyta</taxon>
        <taxon>Spermatophyta</taxon>
        <taxon>Magnoliopsida</taxon>
        <taxon>eudicotyledons</taxon>
        <taxon>Gunneridae</taxon>
        <taxon>Pentapetalae</taxon>
        <taxon>asterids</taxon>
        <taxon>campanulids</taxon>
        <taxon>Asterales</taxon>
        <taxon>Asteraceae</taxon>
        <taxon>Asteroideae</taxon>
        <taxon>Anthemideae</taxon>
        <taxon>Anthemidinae</taxon>
        <taxon>Tanacetum</taxon>
    </lineage>
</organism>